<keyword evidence="8" id="KW-1185">Reference proteome</keyword>
<feature type="transmembrane region" description="Helical" evidence="6">
    <location>
        <begin position="235"/>
        <end position="256"/>
    </location>
</feature>
<dbReference type="Proteomes" id="UP001174934">
    <property type="component" value="Unassembled WGS sequence"/>
</dbReference>
<keyword evidence="3 6" id="KW-1133">Transmembrane helix</keyword>
<feature type="compositionally biased region" description="Polar residues" evidence="5">
    <location>
        <begin position="38"/>
        <end position="48"/>
    </location>
</feature>
<accession>A0AA39U467</accession>
<feature type="transmembrane region" description="Helical" evidence="6">
    <location>
        <begin position="362"/>
        <end position="382"/>
    </location>
</feature>
<feature type="transmembrane region" description="Helical" evidence="6">
    <location>
        <begin position="276"/>
        <end position="294"/>
    </location>
</feature>
<evidence type="ECO:0000256" key="2">
    <source>
        <dbReference type="ARBA" id="ARBA00022692"/>
    </source>
</evidence>
<dbReference type="InterPro" id="IPR036259">
    <property type="entry name" value="MFS_trans_sf"/>
</dbReference>
<organism evidence="7 8">
    <name type="scientific">Bombardia bombarda</name>
    <dbReference type="NCBI Taxonomy" id="252184"/>
    <lineage>
        <taxon>Eukaryota</taxon>
        <taxon>Fungi</taxon>
        <taxon>Dikarya</taxon>
        <taxon>Ascomycota</taxon>
        <taxon>Pezizomycotina</taxon>
        <taxon>Sordariomycetes</taxon>
        <taxon>Sordariomycetidae</taxon>
        <taxon>Sordariales</taxon>
        <taxon>Lasiosphaeriaceae</taxon>
        <taxon>Bombardia</taxon>
    </lineage>
</organism>
<dbReference type="PANTHER" id="PTHR42718">
    <property type="entry name" value="MAJOR FACILITATOR SUPERFAMILY MULTIDRUG TRANSPORTER MFSC"/>
    <property type="match status" value="1"/>
</dbReference>
<reference evidence="7" key="1">
    <citation type="submission" date="2023-06" db="EMBL/GenBank/DDBJ databases">
        <title>Genome-scale phylogeny and comparative genomics of the fungal order Sordariales.</title>
        <authorList>
            <consortium name="Lawrence Berkeley National Laboratory"/>
            <person name="Hensen N."/>
            <person name="Bonometti L."/>
            <person name="Westerberg I."/>
            <person name="Brannstrom I.O."/>
            <person name="Guillou S."/>
            <person name="Cros-Aarteil S."/>
            <person name="Calhoun S."/>
            <person name="Haridas S."/>
            <person name="Kuo A."/>
            <person name="Mondo S."/>
            <person name="Pangilinan J."/>
            <person name="Riley R."/>
            <person name="LaButti K."/>
            <person name="Andreopoulos B."/>
            <person name="Lipzen A."/>
            <person name="Chen C."/>
            <person name="Yanf M."/>
            <person name="Daum C."/>
            <person name="Ng V."/>
            <person name="Clum A."/>
            <person name="Steindorff A."/>
            <person name="Ohm R."/>
            <person name="Martin F."/>
            <person name="Silar P."/>
            <person name="Natvig D."/>
            <person name="Lalanne C."/>
            <person name="Gautier V."/>
            <person name="Ament-velasquez S.L."/>
            <person name="Kruys A."/>
            <person name="Hutchinson M.I."/>
            <person name="Powell A.J."/>
            <person name="Barry K."/>
            <person name="Miller A.N."/>
            <person name="Grigoriev I.V."/>
            <person name="Debuchy R."/>
            <person name="Gladieux P."/>
            <person name="Thoren M.H."/>
            <person name="Johannesson H."/>
        </authorList>
    </citation>
    <scope>NUCLEOTIDE SEQUENCE</scope>
    <source>
        <strain evidence="7">SMH3391-2</strain>
    </source>
</reference>
<evidence type="ECO:0000256" key="1">
    <source>
        <dbReference type="ARBA" id="ARBA00004141"/>
    </source>
</evidence>
<dbReference type="SUPFAM" id="SSF103473">
    <property type="entry name" value="MFS general substrate transporter"/>
    <property type="match status" value="1"/>
</dbReference>
<dbReference type="EMBL" id="JAULSR010000010">
    <property type="protein sequence ID" value="KAK0610605.1"/>
    <property type="molecule type" value="Genomic_DNA"/>
</dbReference>
<evidence type="ECO:0000313" key="8">
    <source>
        <dbReference type="Proteomes" id="UP001174934"/>
    </source>
</evidence>
<feature type="transmembrane region" description="Helical" evidence="6">
    <location>
        <begin position="168"/>
        <end position="185"/>
    </location>
</feature>
<keyword evidence="2 6" id="KW-0812">Transmembrane</keyword>
<gene>
    <name evidence="7" type="ORF">B0T17DRAFT_658377</name>
</gene>
<dbReference type="Gene3D" id="1.20.1720.10">
    <property type="entry name" value="Multidrug resistance protein D"/>
    <property type="match status" value="1"/>
</dbReference>
<feature type="transmembrane region" description="Helical" evidence="6">
    <location>
        <begin position="403"/>
        <end position="423"/>
    </location>
</feature>
<evidence type="ECO:0000256" key="5">
    <source>
        <dbReference type="SAM" id="MobiDB-lite"/>
    </source>
</evidence>
<evidence type="ECO:0000256" key="4">
    <source>
        <dbReference type="ARBA" id="ARBA00023136"/>
    </source>
</evidence>
<dbReference type="PANTHER" id="PTHR42718:SF41">
    <property type="entry name" value="MFS TRANSPORTER OF UNKOWN SPECIFICITY (AFU_ORTHOLOGUE AFUA_5G09940)-RELATED"/>
    <property type="match status" value="1"/>
</dbReference>
<keyword evidence="4 6" id="KW-0472">Membrane</keyword>
<feature type="transmembrane region" description="Helical" evidence="6">
    <location>
        <begin position="103"/>
        <end position="124"/>
    </location>
</feature>
<evidence type="ECO:0000256" key="6">
    <source>
        <dbReference type="SAM" id="Phobius"/>
    </source>
</evidence>
<feature type="compositionally biased region" description="Low complexity" evidence="5">
    <location>
        <begin position="16"/>
        <end position="36"/>
    </location>
</feature>
<proteinExistence type="predicted"/>
<feature type="region of interest" description="Disordered" evidence="5">
    <location>
        <begin position="1"/>
        <end position="55"/>
    </location>
</feature>
<protein>
    <submittedName>
        <fullName evidence="7">Major facilitator superfamily domain-containing protein</fullName>
    </submittedName>
</protein>
<dbReference type="Gene3D" id="1.20.1250.20">
    <property type="entry name" value="MFS general substrate transporter like domains"/>
    <property type="match status" value="1"/>
</dbReference>
<sequence length="442" mass="47360">MDLEKPQPLPSVITMIEKSTPTSESSSSQSITPCQKAPVTTTTPSNELQAQPQQPQQQKPVLSTLFLVFITLTQLVQSIPFGAGINAGLSIGASLDATPISSVWVVASYPLTQGAFVLIGGRLGEIYGHKKTMTAGCAWGFLGFVVYGIAIAIVPADEPVDPKGKVDWVGAYLGVAGLILFNFVWNQSPIVGWSSPYEIALLILSVLHLAAFCYWETCVASQPILPFNIWHCPSFGTLMLTIFFAFMSLGIFFWYINVYMQTIRGDSMIRTGVQMLPLTIVGSMAPFFAAWLVPRVPAQAIIGAGCLFMVTVNALLATIPADLTYWAMAFPAVLLSSFTTDLIVTSAQIIASNTVPAKHQGVAGSLVGTLLTYGLSTGLGFAGTIEMHTSEDGQNPLRGYHSATYLAVGMSVLSLGLCFFIRIPKDTREGWAHNETEGSGEA</sequence>
<feature type="transmembrane region" description="Helical" evidence="6">
    <location>
        <begin position="136"/>
        <end position="156"/>
    </location>
</feature>
<comment type="subcellular location">
    <subcellularLocation>
        <location evidence="1">Membrane</location>
        <topology evidence="1">Multi-pass membrane protein</topology>
    </subcellularLocation>
</comment>
<dbReference type="GO" id="GO:0016020">
    <property type="term" value="C:membrane"/>
    <property type="evidence" value="ECO:0007669"/>
    <property type="project" value="UniProtKB-SubCell"/>
</dbReference>
<feature type="transmembrane region" description="Helical" evidence="6">
    <location>
        <begin position="197"/>
        <end position="215"/>
    </location>
</feature>
<evidence type="ECO:0000313" key="7">
    <source>
        <dbReference type="EMBL" id="KAK0610605.1"/>
    </source>
</evidence>
<evidence type="ECO:0000256" key="3">
    <source>
        <dbReference type="ARBA" id="ARBA00022989"/>
    </source>
</evidence>
<feature type="transmembrane region" description="Helical" evidence="6">
    <location>
        <begin position="300"/>
        <end position="319"/>
    </location>
</feature>
<dbReference type="AlphaFoldDB" id="A0AA39U467"/>
<name>A0AA39U467_9PEZI</name>
<comment type="caution">
    <text evidence="7">The sequence shown here is derived from an EMBL/GenBank/DDBJ whole genome shotgun (WGS) entry which is preliminary data.</text>
</comment>
<feature type="transmembrane region" description="Helical" evidence="6">
    <location>
        <begin position="61"/>
        <end position="83"/>
    </location>
</feature>